<evidence type="ECO:0000313" key="5">
    <source>
        <dbReference type="EMBL" id="JAT43830.1"/>
    </source>
</evidence>
<evidence type="ECO:0000256" key="3">
    <source>
        <dbReference type="PROSITE-ProRule" id="PRU00708"/>
    </source>
</evidence>
<dbReference type="Gene3D" id="1.25.40.10">
    <property type="entry name" value="Tetratricopeptide repeat domain"/>
    <property type="match status" value="5"/>
</dbReference>
<dbReference type="PROSITE" id="PS51375">
    <property type="entry name" value="PPR"/>
    <property type="match status" value="6"/>
</dbReference>
<dbReference type="InterPro" id="IPR032867">
    <property type="entry name" value="DYW_dom"/>
</dbReference>
<dbReference type="InterPro" id="IPR046960">
    <property type="entry name" value="PPR_At4g14850-like_plant"/>
</dbReference>
<dbReference type="Pfam" id="PF01535">
    <property type="entry name" value="PPR"/>
    <property type="match status" value="8"/>
</dbReference>
<dbReference type="FunFam" id="1.25.40.10:FF:000427">
    <property type="entry name" value="Pentatricopeptide repeat-containing protein chloroplastic"/>
    <property type="match status" value="1"/>
</dbReference>
<dbReference type="InterPro" id="IPR046849">
    <property type="entry name" value="E2_motif"/>
</dbReference>
<dbReference type="Pfam" id="PF13041">
    <property type="entry name" value="PPR_2"/>
    <property type="match status" value="1"/>
</dbReference>
<reference evidence="5" key="1">
    <citation type="submission" date="2015-07" db="EMBL/GenBank/DDBJ databases">
        <title>Transcriptome Assembly of Anthurium amnicola.</title>
        <authorList>
            <person name="Suzuki J."/>
        </authorList>
    </citation>
    <scope>NUCLEOTIDE SEQUENCE</scope>
</reference>
<dbReference type="PANTHER" id="PTHR47926:SF452">
    <property type="entry name" value="PENTATRICOPEPTIDE REPEAT-CONTAINING PROTEIN"/>
    <property type="match status" value="1"/>
</dbReference>
<dbReference type="EMBL" id="GDJX01024106">
    <property type="protein sequence ID" value="JAT43830.1"/>
    <property type="molecule type" value="Transcribed_RNA"/>
</dbReference>
<dbReference type="InterPro" id="IPR046848">
    <property type="entry name" value="E_motif"/>
</dbReference>
<comment type="similarity">
    <text evidence="1">Belongs to the PPR family. PCMP-H subfamily.</text>
</comment>
<keyword evidence="2" id="KW-0677">Repeat</keyword>
<feature type="repeat" description="PPR" evidence="3">
    <location>
        <begin position="206"/>
        <end position="236"/>
    </location>
</feature>
<dbReference type="GO" id="GO:0008270">
    <property type="term" value="F:zinc ion binding"/>
    <property type="evidence" value="ECO:0007669"/>
    <property type="project" value="InterPro"/>
</dbReference>
<dbReference type="Pfam" id="PF20431">
    <property type="entry name" value="E_motif"/>
    <property type="match status" value="1"/>
</dbReference>
<feature type="repeat" description="PPR" evidence="3">
    <location>
        <begin position="282"/>
        <end position="316"/>
    </location>
</feature>
<organism evidence="5">
    <name type="scientific">Anthurium amnicola</name>
    <dbReference type="NCBI Taxonomy" id="1678845"/>
    <lineage>
        <taxon>Eukaryota</taxon>
        <taxon>Viridiplantae</taxon>
        <taxon>Streptophyta</taxon>
        <taxon>Embryophyta</taxon>
        <taxon>Tracheophyta</taxon>
        <taxon>Spermatophyta</taxon>
        <taxon>Magnoliopsida</taxon>
        <taxon>Liliopsida</taxon>
        <taxon>Araceae</taxon>
        <taxon>Pothoideae</taxon>
        <taxon>Potheae</taxon>
        <taxon>Anthurium</taxon>
    </lineage>
</organism>
<dbReference type="FunFam" id="1.25.40.10:FF:002148">
    <property type="entry name" value="Pentatricopeptide repeat-containing protein At2g29760, chloroplastic"/>
    <property type="match status" value="1"/>
</dbReference>
<dbReference type="AlphaFoldDB" id="A0A1D1XN84"/>
<dbReference type="SUPFAM" id="SSF48452">
    <property type="entry name" value="TPR-like"/>
    <property type="match status" value="1"/>
</dbReference>
<evidence type="ECO:0000259" key="4">
    <source>
        <dbReference type="Pfam" id="PF14432"/>
    </source>
</evidence>
<proteinExistence type="inferred from homology"/>
<protein>
    <submittedName>
        <fullName evidence="5">Pentatricopeptide repeat-containing protein At2g29760, chloroplastic</fullName>
    </submittedName>
</protein>
<dbReference type="PANTHER" id="PTHR47926">
    <property type="entry name" value="PENTATRICOPEPTIDE REPEAT-CONTAINING PROTEIN"/>
    <property type="match status" value="1"/>
</dbReference>
<dbReference type="FunFam" id="1.25.40.10:FF:000348">
    <property type="entry name" value="Pentatricopeptide repeat-containing protein chloroplastic"/>
    <property type="match status" value="1"/>
</dbReference>
<evidence type="ECO:0000256" key="1">
    <source>
        <dbReference type="ARBA" id="ARBA00006643"/>
    </source>
</evidence>
<feature type="non-terminal residue" evidence="5">
    <location>
        <position position="1"/>
    </location>
</feature>
<dbReference type="GO" id="GO:0003723">
    <property type="term" value="F:RNA binding"/>
    <property type="evidence" value="ECO:0007669"/>
    <property type="project" value="InterPro"/>
</dbReference>
<feature type="repeat" description="PPR" evidence="3">
    <location>
        <begin position="345"/>
        <end position="379"/>
    </location>
</feature>
<dbReference type="InterPro" id="IPR002885">
    <property type="entry name" value="PPR_rpt"/>
</dbReference>
<feature type="repeat" description="PPR" evidence="3">
    <location>
        <begin position="446"/>
        <end position="480"/>
    </location>
</feature>
<dbReference type="InterPro" id="IPR011990">
    <property type="entry name" value="TPR-like_helical_dom_sf"/>
</dbReference>
<dbReference type="GO" id="GO:0009451">
    <property type="term" value="P:RNA modification"/>
    <property type="evidence" value="ECO:0007669"/>
    <property type="project" value="InterPro"/>
</dbReference>
<sequence length="755" mass="83268">ARTTHLTISAQKVTPVGGNMAMAPALPGGPTTMSSSSEHLLFELLERSPDSAIVRRAHARMLRLGLLSQPHASSRLVAACCLHPSCRDPSYALRIFRHHVPQPDLYTWNVLIRAHASSGHPRLALHLFSQLLRAAPYRPDRFTFPFAIKAAAEAEASVQGRALHGMVLKSPSRSDVYVLNSLVHFYAATGHLDAAHQLFDRIPDRDAVSWNTMITAAARAGCCDEALAMFWEMVDECEEGVTPNDVTVVAALSACGKKGDLELGRWVHSYAADRGPGGIQQGLILWNAILDMYVKCGSLDDAKRLFDRMPEKDTVSWTTMLVGSAKAGDFETARHLFEGMPARRDIACWNALISAYEQGGRPKESLELFRQVLAAEVRPDQVTLVAALSACAQLGAMDAGCWIHDYMKKNGVDLNSHLETSLIDMYSKCGDLEKALEVFDCADERDVFVWSAMIAGLGMYGHGEAAAELFVQMREAQVRPNGVTFINVLSACSHAGLVEEGKRHFDEMLAVYGVEPGIEHYGVMVDILARAGRFQEAMGLIISKMPMPPRASIWGALLGACAIHGNIVLGEQACVRLLDLEPWNDGAYVLLSNLYAKSGRWDGVARLRKLMRDRGLKKEPGCSSMEVDGVVHEFLVGDISHPHKEKIYCKLDEMMSRLRASGYVPDMSQVLQDVEEEEAREQALSLHSEKLAIAFGLISTSAPAPIRIAKNLRVCDDCHSAAKLVSKAYDREILLRDRYRFHHFKQGRCSCGDFW</sequence>
<feature type="repeat" description="PPR" evidence="3">
    <location>
        <begin position="584"/>
        <end position="618"/>
    </location>
</feature>
<accession>A0A1D1XN84</accession>
<name>A0A1D1XN84_9ARAE</name>
<dbReference type="Pfam" id="PF14432">
    <property type="entry name" value="DYW_deaminase"/>
    <property type="match status" value="1"/>
</dbReference>
<feature type="domain" description="DYW" evidence="4">
    <location>
        <begin position="662"/>
        <end position="755"/>
    </location>
</feature>
<dbReference type="Pfam" id="PF20430">
    <property type="entry name" value="Eplus_motif"/>
    <property type="match status" value="1"/>
</dbReference>
<feature type="repeat" description="PPR" evidence="3">
    <location>
        <begin position="104"/>
        <end position="139"/>
    </location>
</feature>
<gene>
    <name evidence="5" type="primary">PCMP-H33_14</name>
    <name evidence="5" type="ORF">g.71625</name>
</gene>
<evidence type="ECO:0000256" key="2">
    <source>
        <dbReference type="ARBA" id="ARBA00022737"/>
    </source>
</evidence>
<dbReference type="NCBIfam" id="TIGR00756">
    <property type="entry name" value="PPR"/>
    <property type="match status" value="6"/>
</dbReference>